<evidence type="ECO:0000256" key="3">
    <source>
        <dbReference type="ARBA" id="ARBA00012363"/>
    </source>
</evidence>
<sequence length="533" mass="58929">MVVEELEQYGIHHTDDRTAIDPSPARLIEKAVSRGEGILTSTGALAVTTGKYTGRSPKDRFIVDTPDVHDKIAWGNVNVPFSEEDYQLVHDEVISYLSERRIFMVHGIAGADRRYSRKILVLTELASQALFAHQMLVRPTEEELANYGRADFVVMACPGLKLDPAVHHTHSEAAVIINFKERVVLIAGTQYSGEIKKSIFSVMNYLLPVEENVLTMHCSCNMNPQSHGTTVFFGLSGTGKTTLSAAEGRLLIGDDEHGWAKDSVFNIEGGCYAKTIRISEETEPQIWHAIRFGALCENVVLDPNSRIADYDDDSLTENGRVAYPVEFIDNAVVKGRAKRTPDVVIFLTADAFGVLPPISKLDENAAMYHFMTGFTSKVAGTERGIKEPTPTFSSLFGEPFMPLDPMVYAKMLGEKIEHNGTRVYLINTGWSGGSYGTGSRIKLKYTRKMVEAAQSGIIDDSEFVHDERFNLDVPTSCPGVPDELLNPRSTWADKDAYDATAEKLAQMFVENAEKRLQSMTPEVRAAGPRPLGK</sequence>
<proteinExistence type="inferred from homology"/>
<dbReference type="GO" id="GO:0005524">
    <property type="term" value="F:ATP binding"/>
    <property type="evidence" value="ECO:0007669"/>
    <property type="project" value="UniProtKB-UniRule"/>
</dbReference>
<keyword evidence="10" id="KW-0963">Cytoplasm</keyword>
<protein>
    <recommendedName>
        <fullName evidence="3 10">Phosphoenolpyruvate carboxykinase (ATP)</fullName>
        <shortName evidence="10">PCK</shortName>
        <shortName evidence="10">PEP carboxykinase</shortName>
        <shortName evidence="10">PEPCK</shortName>
        <ecNumber evidence="3 10">4.1.1.49</ecNumber>
    </recommendedName>
</protein>
<feature type="binding site" evidence="10">
    <location>
        <begin position="440"/>
        <end position="441"/>
    </location>
    <ligand>
        <name>ATP</name>
        <dbReference type="ChEBI" id="CHEBI:30616"/>
    </ligand>
</feature>
<evidence type="ECO:0000256" key="1">
    <source>
        <dbReference type="ARBA" id="ARBA00004742"/>
    </source>
</evidence>
<dbReference type="PANTHER" id="PTHR30031:SF0">
    <property type="entry name" value="PHOSPHOENOLPYRUVATE CARBOXYKINASE (ATP)"/>
    <property type="match status" value="1"/>
</dbReference>
<feature type="binding site" evidence="10">
    <location>
        <position position="197"/>
    </location>
    <ligand>
        <name>ATP</name>
        <dbReference type="ChEBI" id="CHEBI:30616"/>
    </ligand>
</feature>
<dbReference type="InterPro" id="IPR013035">
    <property type="entry name" value="PEP_carboxykinase_C"/>
</dbReference>
<feature type="binding site" evidence="10">
    <location>
        <begin position="234"/>
        <end position="242"/>
    </location>
    <ligand>
        <name>ATP</name>
        <dbReference type="ChEBI" id="CHEBI:30616"/>
    </ligand>
</feature>
<comment type="cofactor">
    <cofactor evidence="10">
        <name>Mn(2+)</name>
        <dbReference type="ChEBI" id="CHEBI:29035"/>
    </cofactor>
    <text evidence="10">Binds 1 Mn(2+) ion per subunit.</text>
</comment>
<dbReference type="NCBIfam" id="TIGR00224">
    <property type="entry name" value="pckA"/>
    <property type="match status" value="1"/>
</dbReference>
<feature type="binding site" evidence="10">
    <location>
        <position position="255"/>
    </location>
    <ligand>
        <name>Mn(2+)</name>
        <dbReference type="ChEBI" id="CHEBI:29035"/>
    </ligand>
</feature>
<keyword evidence="5 10" id="KW-0547">Nucleotide-binding</keyword>
<accession>A0A100YVI6</accession>
<organism evidence="11 12">
    <name type="scientific">Tractidigestivibacter scatoligenes</name>
    <name type="common">Olsenella scatoligenes</name>
    <dbReference type="NCBI Taxonomy" id="1299998"/>
    <lineage>
        <taxon>Bacteria</taxon>
        <taxon>Bacillati</taxon>
        <taxon>Actinomycetota</taxon>
        <taxon>Coriobacteriia</taxon>
        <taxon>Coriobacteriales</taxon>
        <taxon>Atopobiaceae</taxon>
        <taxon>Tractidigestivibacter</taxon>
    </lineage>
</organism>
<comment type="function">
    <text evidence="10">Involved in the gluconeogenesis. Catalyzes the conversion of oxaloacetate (OAA) to phosphoenolpyruvate (PEP) through direct phosphoryl transfer between the nucleoside triphosphate and OAA.</text>
</comment>
<dbReference type="EMBL" id="LOJF01000009">
    <property type="protein sequence ID" value="KUH58477.1"/>
    <property type="molecule type" value="Genomic_DNA"/>
</dbReference>
<feature type="binding site" evidence="10">
    <location>
        <position position="191"/>
    </location>
    <ligand>
        <name>substrate</name>
    </ligand>
</feature>
<dbReference type="RefSeq" id="WP_059054566.1">
    <property type="nucleotide sequence ID" value="NZ_LOJF01000009.1"/>
</dbReference>
<keyword evidence="10" id="KW-0479">Metal-binding</keyword>
<dbReference type="NCBIfam" id="NF006821">
    <property type="entry name" value="PRK09344.1-3"/>
    <property type="match status" value="1"/>
</dbReference>
<feature type="binding site" evidence="10">
    <location>
        <position position="446"/>
    </location>
    <ligand>
        <name>ATP</name>
        <dbReference type="ChEBI" id="CHEBI:30616"/>
    </ligand>
</feature>
<feature type="binding site" evidence="10">
    <location>
        <position position="320"/>
    </location>
    <ligand>
        <name>ATP</name>
        <dbReference type="ChEBI" id="CHEBI:30616"/>
    </ligand>
</feature>
<dbReference type="Gene3D" id="2.170.8.10">
    <property type="entry name" value="Phosphoenolpyruvate Carboxykinase, domain 2"/>
    <property type="match status" value="1"/>
</dbReference>
<dbReference type="InterPro" id="IPR001272">
    <property type="entry name" value="PEP_carboxykinase_ATP"/>
</dbReference>
<dbReference type="EC" id="4.1.1.49" evidence="3 10"/>
<gene>
    <name evidence="10" type="primary">pckA</name>
    <name evidence="11" type="ORF">AUL39_05645</name>
</gene>
<dbReference type="Gene3D" id="3.90.228.20">
    <property type="match status" value="1"/>
</dbReference>
<evidence type="ECO:0000256" key="6">
    <source>
        <dbReference type="ARBA" id="ARBA00022793"/>
    </source>
</evidence>
<dbReference type="GO" id="GO:0005829">
    <property type="term" value="C:cytosol"/>
    <property type="evidence" value="ECO:0007669"/>
    <property type="project" value="TreeGrafter"/>
</dbReference>
<feature type="binding site" evidence="10">
    <location>
        <position position="320"/>
    </location>
    <ligand>
        <name>substrate</name>
    </ligand>
</feature>
<comment type="catalytic activity">
    <reaction evidence="9 10">
        <text>oxaloacetate + ATP = phosphoenolpyruvate + ADP + CO2</text>
        <dbReference type="Rhea" id="RHEA:18617"/>
        <dbReference type="ChEBI" id="CHEBI:16452"/>
        <dbReference type="ChEBI" id="CHEBI:16526"/>
        <dbReference type="ChEBI" id="CHEBI:30616"/>
        <dbReference type="ChEBI" id="CHEBI:58702"/>
        <dbReference type="ChEBI" id="CHEBI:456216"/>
        <dbReference type="EC" id="4.1.1.49"/>
    </reaction>
</comment>
<keyword evidence="10" id="KW-0464">Manganese</keyword>
<evidence type="ECO:0000256" key="2">
    <source>
        <dbReference type="ARBA" id="ARBA00006052"/>
    </source>
</evidence>
<dbReference type="GO" id="GO:0046872">
    <property type="term" value="F:metal ion binding"/>
    <property type="evidence" value="ECO:0007669"/>
    <property type="project" value="UniProtKB-KW"/>
</dbReference>
<dbReference type="Gene3D" id="3.40.449.10">
    <property type="entry name" value="Phosphoenolpyruvate Carboxykinase, domain 1"/>
    <property type="match status" value="1"/>
</dbReference>
<keyword evidence="6 10" id="KW-0210">Decarboxylase</keyword>
<dbReference type="SUPFAM" id="SSF53795">
    <property type="entry name" value="PEP carboxykinase-like"/>
    <property type="match status" value="1"/>
</dbReference>
<evidence type="ECO:0000256" key="5">
    <source>
        <dbReference type="ARBA" id="ARBA00022741"/>
    </source>
</evidence>
<dbReference type="InterPro" id="IPR008210">
    <property type="entry name" value="PEP_carboxykinase_N"/>
</dbReference>
<keyword evidence="8 10" id="KW-0456">Lyase</keyword>
<dbReference type="Proteomes" id="UP000054078">
    <property type="component" value="Unassembled WGS sequence"/>
</dbReference>
<comment type="caution">
    <text evidence="11">The sequence shown here is derived from an EMBL/GenBank/DDBJ whole genome shotgun (WGS) entry which is preliminary data.</text>
</comment>
<keyword evidence="11" id="KW-0418">Kinase</keyword>
<dbReference type="GO" id="GO:0016301">
    <property type="term" value="F:kinase activity"/>
    <property type="evidence" value="ECO:0007669"/>
    <property type="project" value="UniProtKB-KW"/>
</dbReference>
<feature type="binding site" evidence="10">
    <location>
        <position position="197"/>
    </location>
    <ligand>
        <name>substrate</name>
    </ligand>
</feature>
<dbReference type="UniPathway" id="UPA00138"/>
<evidence type="ECO:0000256" key="7">
    <source>
        <dbReference type="ARBA" id="ARBA00022840"/>
    </source>
</evidence>
<dbReference type="OrthoDB" id="9806325at2"/>
<keyword evidence="7 10" id="KW-0067">ATP-binding</keyword>
<dbReference type="STRING" id="1299998.AUL39_05645"/>
<keyword evidence="4 10" id="KW-0312">Gluconeogenesis</keyword>
<feature type="binding site" evidence="10">
    <location>
        <position position="283"/>
    </location>
    <ligand>
        <name>ATP</name>
        <dbReference type="ChEBI" id="CHEBI:30616"/>
    </ligand>
</feature>
<feature type="binding site" evidence="10">
    <location>
        <position position="197"/>
    </location>
    <ligand>
        <name>Mn(2+)</name>
        <dbReference type="ChEBI" id="CHEBI:29035"/>
    </ligand>
</feature>
<evidence type="ECO:0000256" key="4">
    <source>
        <dbReference type="ARBA" id="ARBA00022432"/>
    </source>
</evidence>
<feature type="binding site" evidence="10">
    <location>
        <position position="217"/>
    </location>
    <ligand>
        <name>ATP</name>
        <dbReference type="ChEBI" id="CHEBI:30616"/>
    </ligand>
</feature>
<comment type="pathway">
    <text evidence="1 10">Carbohydrate biosynthesis; gluconeogenesis.</text>
</comment>
<dbReference type="GO" id="GO:0004612">
    <property type="term" value="F:phosphoenolpyruvate carboxykinase (ATP) activity"/>
    <property type="evidence" value="ECO:0007669"/>
    <property type="project" value="UniProtKB-UniRule"/>
</dbReference>
<keyword evidence="12" id="KW-1185">Reference proteome</keyword>
<dbReference type="GO" id="GO:0006094">
    <property type="term" value="P:gluconeogenesis"/>
    <property type="evidence" value="ECO:0007669"/>
    <property type="project" value="UniProtKB-UniRule"/>
</dbReference>
<evidence type="ECO:0000256" key="10">
    <source>
        <dbReference type="HAMAP-Rule" id="MF_00453"/>
    </source>
</evidence>
<evidence type="ECO:0000313" key="11">
    <source>
        <dbReference type="EMBL" id="KUH58477.1"/>
    </source>
</evidence>
<dbReference type="HAMAP" id="MF_00453">
    <property type="entry name" value="PEPCK_ATP"/>
    <property type="match status" value="1"/>
</dbReference>
<dbReference type="NCBIfam" id="NF006820">
    <property type="entry name" value="PRK09344.1-2"/>
    <property type="match status" value="1"/>
</dbReference>
<dbReference type="PIRSF" id="PIRSF006294">
    <property type="entry name" value="PEP_crbxkin"/>
    <property type="match status" value="1"/>
</dbReference>
<keyword evidence="11" id="KW-0670">Pyruvate</keyword>
<dbReference type="InterPro" id="IPR015994">
    <property type="entry name" value="PEPCK_ATP_CS"/>
</dbReference>
<dbReference type="FunFam" id="2.170.8.10:FF:000001">
    <property type="entry name" value="Phosphoenolpyruvate carboxykinase (ATP)"/>
    <property type="match status" value="1"/>
</dbReference>
<dbReference type="PANTHER" id="PTHR30031">
    <property type="entry name" value="PHOSPHOENOLPYRUVATE CARBOXYKINASE ATP"/>
    <property type="match status" value="1"/>
</dbReference>
<evidence type="ECO:0000313" key="12">
    <source>
        <dbReference type="Proteomes" id="UP000054078"/>
    </source>
</evidence>
<keyword evidence="11" id="KW-0808">Transferase</keyword>
<dbReference type="PROSITE" id="PS00532">
    <property type="entry name" value="PEPCK_ATP"/>
    <property type="match status" value="1"/>
</dbReference>
<reference evidence="11 12" key="1">
    <citation type="submission" date="2015-12" db="EMBL/GenBank/DDBJ databases">
        <title>Draft Genome Sequence of Olsenella scatoligenes SK9K4T; a Producer of 3-Methylindole- (skatole) and 4-Methylphenol- (p-cresol) Isolated from Pig Feces.</title>
        <authorList>
            <person name="Li X."/>
            <person name="Borg B."/>
            <person name="Canibe N."/>
        </authorList>
    </citation>
    <scope>NUCLEOTIDE SEQUENCE [LARGE SCALE GENOMIC DNA]</scope>
    <source>
        <strain evidence="11 12">SK9K4</strain>
    </source>
</reference>
<evidence type="ECO:0000256" key="9">
    <source>
        <dbReference type="ARBA" id="ARBA00047371"/>
    </source>
</evidence>
<dbReference type="Pfam" id="PF01293">
    <property type="entry name" value="PEPCK_ATP"/>
    <property type="match status" value="1"/>
</dbReference>
<comment type="similarity">
    <text evidence="2 10">Belongs to the phosphoenolpyruvate carboxykinase (ATP) family.</text>
</comment>
<feature type="binding site" evidence="10">
    <location>
        <position position="55"/>
    </location>
    <ligand>
        <name>substrate</name>
    </ligand>
</feature>
<dbReference type="CDD" id="cd00484">
    <property type="entry name" value="PEPCK_ATP"/>
    <property type="match status" value="1"/>
</dbReference>
<comment type="subcellular location">
    <subcellularLocation>
        <location evidence="10">Cytoplasm</location>
    </subcellularLocation>
</comment>
<evidence type="ECO:0000256" key="8">
    <source>
        <dbReference type="ARBA" id="ARBA00023239"/>
    </source>
</evidence>
<feature type="binding site" evidence="10">
    <location>
        <position position="217"/>
    </location>
    <ligand>
        <name>Mn(2+)</name>
        <dbReference type="ChEBI" id="CHEBI:29035"/>
    </ligand>
</feature>
<dbReference type="SUPFAM" id="SSF68923">
    <property type="entry name" value="PEP carboxykinase N-terminal domain"/>
    <property type="match status" value="1"/>
</dbReference>
<name>A0A100YVI6_TRASO</name>
<dbReference type="AlphaFoldDB" id="A0A100YVI6"/>